<dbReference type="CDD" id="cd00845">
    <property type="entry name" value="MPP_UshA_N_like"/>
    <property type="match status" value="1"/>
</dbReference>
<dbReference type="PRINTS" id="PR01607">
    <property type="entry name" value="APYRASEFAMLY"/>
</dbReference>
<dbReference type="PANTHER" id="PTHR11575:SF23">
    <property type="entry name" value="5-NUCLEOTIDASE FAMILY PROTEIN"/>
    <property type="match status" value="1"/>
</dbReference>
<gene>
    <name evidence="5" type="ORF">SAMN04488569_10562</name>
</gene>
<dbReference type="AlphaFoldDB" id="A0A1I4AWR6"/>
<dbReference type="RefSeq" id="WP_091898468.1">
    <property type="nucleotide sequence ID" value="NZ_FOSJ01000056.1"/>
</dbReference>
<dbReference type="SUPFAM" id="SSF55816">
    <property type="entry name" value="5'-nucleotidase (syn. UDP-sugar hydrolase), C-terminal domain"/>
    <property type="match status" value="1"/>
</dbReference>
<name>A0A1I4AWR6_9LACT</name>
<keyword evidence="2" id="KW-0547">Nucleotide-binding</keyword>
<dbReference type="InterPro" id="IPR008334">
    <property type="entry name" value="5'-Nucleotdase_C"/>
</dbReference>
<dbReference type="Pfam" id="PF00149">
    <property type="entry name" value="Metallophos"/>
    <property type="match status" value="1"/>
</dbReference>
<dbReference type="Proteomes" id="UP000199589">
    <property type="component" value="Unassembled WGS sequence"/>
</dbReference>
<comment type="similarity">
    <text evidence="2">Belongs to the 5'-nucleotidase family.</text>
</comment>
<dbReference type="OrthoDB" id="9793179at2"/>
<organism evidence="5 6">
    <name type="scientific">Marinilactibacillus piezotolerans</name>
    <dbReference type="NCBI Taxonomy" id="258723"/>
    <lineage>
        <taxon>Bacteria</taxon>
        <taxon>Bacillati</taxon>
        <taxon>Bacillota</taxon>
        <taxon>Bacilli</taxon>
        <taxon>Lactobacillales</taxon>
        <taxon>Carnobacteriaceae</taxon>
        <taxon>Marinilactibacillus</taxon>
    </lineage>
</organism>
<dbReference type="GO" id="GO:0000166">
    <property type="term" value="F:nucleotide binding"/>
    <property type="evidence" value="ECO:0007669"/>
    <property type="project" value="UniProtKB-KW"/>
</dbReference>
<dbReference type="GO" id="GO:0009166">
    <property type="term" value="P:nucleotide catabolic process"/>
    <property type="evidence" value="ECO:0007669"/>
    <property type="project" value="InterPro"/>
</dbReference>
<dbReference type="Gene3D" id="3.60.21.10">
    <property type="match status" value="1"/>
</dbReference>
<dbReference type="Pfam" id="PF02872">
    <property type="entry name" value="5_nucleotid_C"/>
    <property type="match status" value="1"/>
</dbReference>
<sequence length="459" mass="52150">MEKISIYHTNDIHSHLMNWPRTAKFLRSVRSFHENQKEEVLIFDIGDACDRVHPLTEATNGQAIIRLLNDAHYDAVTIGNNEGIGSTKYQLNHLYNDADFKVILSNLTDKETNLIPEWALPIKIYKTKSGSKLGVFACTIPLAVSYGPLGWDVEDPFKTIERILEQYDGIVDNWILLSHLGIDYDRKIAEKFSELNVIIGAHTHHLLPEGEYVNDSLLAGAGKFGEYIGHISLEIENQKIIKTTAEVIDVKKTVKSVKDENILVHQYAQLGHELLQKQKIAVIPETLEADWKQCTNFVNIGLEALCDYAETDAAILNSGLFLQPIIQGSVTNDDLHRALPHPMRLLKYTVTGKQLKKLIKSMESQRARLEPLPIKGLGFRGKIFGKLCYKGIQVTDNQEIRFNGKPIREEDNYTIASVDHYLFVPFFPTIGEESDYQVLFPHFLRVVIGNYLQKIYPIK</sequence>
<dbReference type="Gene3D" id="3.90.780.10">
    <property type="entry name" value="5'-Nucleotidase, C-terminal domain"/>
    <property type="match status" value="1"/>
</dbReference>
<evidence type="ECO:0000259" key="3">
    <source>
        <dbReference type="Pfam" id="PF00149"/>
    </source>
</evidence>
<dbReference type="PANTHER" id="PTHR11575">
    <property type="entry name" value="5'-NUCLEOTIDASE-RELATED"/>
    <property type="match status" value="1"/>
</dbReference>
<evidence type="ECO:0000313" key="5">
    <source>
        <dbReference type="EMBL" id="SFK60109.1"/>
    </source>
</evidence>
<dbReference type="EMBL" id="FOSJ01000056">
    <property type="protein sequence ID" value="SFK60109.1"/>
    <property type="molecule type" value="Genomic_DNA"/>
</dbReference>
<dbReference type="InterPro" id="IPR004843">
    <property type="entry name" value="Calcineurin-like_PHP"/>
</dbReference>
<dbReference type="InterPro" id="IPR036907">
    <property type="entry name" value="5'-Nucleotdase_C_sf"/>
</dbReference>
<feature type="domain" description="Calcineurin-like phosphoesterase" evidence="3">
    <location>
        <begin position="5"/>
        <end position="205"/>
    </location>
</feature>
<dbReference type="InterPro" id="IPR011240">
    <property type="entry name" value="Pesterase_YunD"/>
</dbReference>
<dbReference type="SUPFAM" id="SSF56300">
    <property type="entry name" value="Metallo-dependent phosphatases"/>
    <property type="match status" value="1"/>
</dbReference>
<protein>
    <submittedName>
        <fullName evidence="5">2',3'-cyclic-nucleotide 2'-phosphodiesterase/5'-or 3'-nucleotidase, 5'-nucleotidase family</fullName>
    </submittedName>
</protein>
<dbReference type="InterPro" id="IPR029052">
    <property type="entry name" value="Metallo-depent_PP-like"/>
</dbReference>
<keyword evidence="2" id="KW-0378">Hydrolase</keyword>
<dbReference type="InterPro" id="IPR006179">
    <property type="entry name" value="5_nucleotidase/apyrase"/>
</dbReference>
<keyword evidence="1" id="KW-0732">Signal</keyword>
<reference evidence="6" key="1">
    <citation type="submission" date="2016-10" db="EMBL/GenBank/DDBJ databases">
        <authorList>
            <person name="Varghese N."/>
            <person name="Submissions S."/>
        </authorList>
    </citation>
    <scope>NUCLEOTIDE SEQUENCE [LARGE SCALE GENOMIC DNA]</scope>
    <source>
        <strain evidence="6">DSM 16108</strain>
    </source>
</reference>
<evidence type="ECO:0000256" key="2">
    <source>
        <dbReference type="RuleBase" id="RU362119"/>
    </source>
</evidence>
<evidence type="ECO:0000256" key="1">
    <source>
        <dbReference type="ARBA" id="ARBA00022729"/>
    </source>
</evidence>
<dbReference type="GO" id="GO:0008768">
    <property type="term" value="F:UDP-sugar diphosphatase activity"/>
    <property type="evidence" value="ECO:0007669"/>
    <property type="project" value="TreeGrafter"/>
</dbReference>
<dbReference type="PIRSF" id="PIRSF036361">
    <property type="entry name" value="YunD"/>
    <property type="match status" value="1"/>
</dbReference>
<feature type="domain" description="5'-Nucleotidase C-terminal" evidence="4">
    <location>
        <begin position="288"/>
        <end position="421"/>
    </location>
</feature>
<accession>A0A1I4AWR6</accession>
<proteinExistence type="inferred from homology"/>
<evidence type="ECO:0000313" key="6">
    <source>
        <dbReference type="Proteomes" id="UP000199589"/>
    </source>
</evidence>
<dbReference type="GO" id="GO:0030288">
    <property type="term" value="C:outer membrane-bounded periplasmic space"/>
    <property type="evidence" value="ECO:0007669"/>
    <property type="project" value="TreeGrafter"/>
</dbReference>
<evidence type="ECO:0000259" key="4">
    <source>
        <dbReference type="Pfam" id="PF02872"/>
    </source>
</evidence>
<dbReference type="GO" id="GO:0008253">
    <property type="term" value="F:5'-nucleotidase activity"/>
    <property type="evidence" value="ECO:0007669"/>
    <property type="project" value="TreeGrafter"/>
</dbReference>
<keyword evidence="6" id="KW-1185">Reference proteome</keyword>